<accession>A0A183A2K9</accession>
<dbReference type="SMART" id="SM00715">
    <property type="entry name" value="LA"/>
    <property type="match status" value="1"/>
</dbReference>
<organism evidence="5">
    <name type="scientific">Echinostoma caproni</name>
    <dbReference type="NCBI Taxonomy" id="27848"/>
    <lineage>
        <taxon>Eukaryota</taxon>
        <taxon>Metazoa</taxon>
        <taxon>Spiralia</taxon>
        <taxon>Lophotrochozoa</taxon>
        <taxon>Platyhelminthes</taxon>
        <taxon>Trematoda</taxon>
        <taxon>Digenea</taxon>
        <taxon>Plagiorchiida</taxon>
        <taxon>Echinostomata</taxon>
        <taxon>Echinostomatoidea</taxon>
        <taxon>Echinostomatidae</taxon>
        <taxon>Echinostoma</taxon>
    </lineage>
</organism>
<feature type="compositionally biased region" description="Polar residues" evidence="3">
    <location>
        <begin position="278"/>
        <end position="290"/>
    </location>
</feature>
<dbReference type="Gene3D" id="1.10.10.10">
    <property type="entry name" value="Winged helix-like DNA-binding domain superfamily/Winged helix DNA-binding domain"/>
    <property type="match status" value="1"/>
</dbReference>
<protein>
    <submittedName>
        <fullName evidence="5">HTH La-type RNA-binding domain-containing protein</fullName>
    </submittedName>
</protein>
<dbReference type="AlphaFoldDB" id="A0A183A2K9"/>
<dbReference type="Pfam" id="PF05383">
    <property type="entry name" value="La"/>
    <property type="match status" value="1"/>
</dbReference>
<dbReference type="InterPro" id="IPR006630">
    <property type="entry name" value="La_HTH"/>
</dbReference>
<dbReference type="PROSITE" id="PS50961">
    <property type="entry name" value="HTH_LA"/>
    <property type="match status" value="1"/>
</dbReference>
<dbReference type="InterPro" id="IPR036388">
    <property type="entry name" value="WH-like_DNA-bd_sf"/>
</dbReference>
<feature type="compositionally biased region" description="Low complexity" evidence="3">
    <location>
        <begin position="291"/>
        <end position="302"/>
    </location>
</feature>
<dbReference type="SUPFAM" id="SSF46785">
    <property type="entry name" value="Winged helix' DNA-binding domain"/>
    <property type="match status" value="1"/>
</dbReference>
<dbReference type="PANTHER" id="PTHR22792">
    <property type="entry name" value="LUPUS LA PROTEIN-RELATED"/>
    <property type="match status" value="1"/>
</dbReference>
<feature type="compositionally biased region" description="Polar residues" evidence="3">
    <location>
        <begin position="1"/>
        <end position="14"/>
    </location>
</feature>
<keyword evidence="1 2" id="KW-0694">RNA-binding</keyword>
<dbReference type="InterPro" id="IPR036390">
    <property type="entry name" value="WH_DNA-bd_sf"/>
</dbReference>
<reference evidence="5" key="1">
    <citation type="submission" date="2016-06" db="UniProtKB">
        <authorList>
            <consortium name="WormBaseParasite"/>
        </authorList>
    </citation>
    <scope>IDENTIFICATION</scope>
</reference>
<feature type="domain" description="HTH La-type RNA-binding" evidence="4">
    <location>
        <begin position="80"/>
        <end position="169"/>
    </location>
</feature>
<dbReference type="InterPro" id="IPR045180">
    <property type="entry name" value="La_dom_prot"/>
</dbReference>
<dbReference type="CDD" id="cd07323">
    <property type="entry name" value="LAM"/>
    <property type="match status" value="1"/>
</dbReference>
<feature type="region of interest" description="Disordered" evidence="3">
    <location>
        <begin position="1"/>
        <end position="40"/>
    </location>
</feature>
<evidence type="ECO:0000256" key="3">
    <source>
        <dbReference type="SAM" id="MobiDB-lite"/>
    </source>
</evidence>
<proteinExistence type="predicted"/>
<sequence length="302" mass="33156">LTQEDVTVNENTAPSEVVNADVNGSSEPQISQKFPESHSSDERESYFPQAFSRPCIFVKPGFAGFEIPLIIPRPGFSELLEFHYLRLARIRYQVEYYFGDKNIIRDRYLQEQMTVDRYVPISVILEFPRMKQLCASADLVVQACCNSSVVELDVTGGLIRRRNPFLLRNSVFGESKCKASLYSINLAVSVSSPTPMCVSNVPVHPPYCQAVPVCSSSRTSAPLSVSVSSDANHSVSCVDSVLGGLVTSTVVSSSATKTRKSNDAAWRKVEKKQRGARTRNTIPSPQSTLGSRSVSSVVHSVP</sequence>
<feature type="compositionally biased region" description="Polar residues" evidence="3">
    <location>
        <begin position="22"/>
        <end position="34"/>
    </location>
</feature>
<evidence type="ECO:0000256" key="2">
    <source>
        <dbReference type="PROSITE-ProRule" id="PRU00332"/>
    </source>
</evidence>
<feature type="region of interest" description="Disordered" evidence="3">
    <location>
        <begin position="256"/>
        <end position="302"/>
    </location>
</feature>
<dbReference type="WBParaSite" id="ECPE_0000119401-mRNA-1">
    <property type="protein sequence ID" value="ECPE_0000119401-mRNA-1"/>
    <property type="gene ID" value="ECPE_0000119401"/>
</dbReference>
<evidence type="ECO:0000313" key="5">
    <source>
        <dbReference type="WBParaSite" id="ECPE_0000119401-mRNA-1"/>
    </source>
</evidence>
<name>A0A183A2K9_9TREM</name>
<dbReference type="GO" id="GO:0003723">
    <property type="term" value="F:RNA binding"/>
    <property type="evidence" value="ECO:0007669"/>
    <property type="project" value="UniProtKB-UniRule"/>
</dbReference>
<evidence type="ECO:0000259" key="4">
    <source>
        <dbReference type="PROSITE" id="PS50961"/>
    </source>
</evidence>
<evidence type="ECO:0000256" key="1">
    <source>
        <dbReference type="ARBA" id="ARBA00022884"/>
    </source>
</evidence>